<dbReference type="EMBL" id="KN847041">
    <property type="protein sequence ID" value="KIW31191.1"/>
    <property type="molecule type" value="Genomic_DNA"/>
</dbReference>
<dbReference type="Proteomes" id="UP000054466">
    <property type="component" value="Unassembled WGS sequence"/>
</dbReference>
<dbReference type="AlphaFoldDB" id="A0A0D1ZSY0"/>
<dbReference type="VEuPathDB" id="FungiDB:PV07_02859"/>
<dbReference type="HOGENOM" id="CLU_2084605_0_0_1"/>
<evidence type="ECO:0000313" key="2">
    <source>
        <dbReference type="EMBL" id="KIW31191.1"/>
    </source>
</evidence>
<name>A0A0D1ZSY0_9EURO</name>
<keyword evidence="3" id="KW-1185">Reference proteome</keyword>
<organism evidence="2 3">
    <name type="scientific">Cladophialophora immunda</name>
    <dbReference type="NCBI Taxonomy" id="569365"/>
    <lineage>
        <taxon>Eukaryota</taxon>
        <taxon>Fungi</taxon>
        <taxon>Dikarya</taxon>
        <taxon>Ascomycota</taxon>
        <taxon>Pezizomycotina</taxon>
        <taxon>Eurotiomycetes</taxon>
        <taxon>Chaetothyriomycetidae</taxon>
        <taxon>Chaetothyriales</taxon>
        <taxon>Herpotrichiellaceae</taxon>
        <taxon>Cladophialophora</taxon>
    </lineage>
</organism>
<feature type="region of interest" description="Disordered" evidence="1">
    <location>
        <begin position="41"/>
        <end position="117"/>
    </location>
</feature>
<feature type="compositionally biased region" description="Polar residues" evidence="1">
    <location>
        <begin position="107"/>
        <end position="117"/>
    </location>
</feature>
<accession>A0A0D1ZSY0</accession>
<dbReference type="RefSeq" id="XP_016251407.1">
    <property type="nucleotide sequence ID" value="XM_016389505.1"/>
</dbReference>
<sequence>MAYLLVAGVVLLRQKLHEHKELQREKKRLAYEERYRDLAHEHASRIGSHQQHVLAKPGSGHAETRHELSAVLSGNGQRRKSTDDGERRESGDIPARWADEVVKERTQMNVSQPCACK</sequence>
<dbReference type="OrthoDB" id="4140212at2759"/>
<gene>
    <name evidence="2" type="ORF">PV07_02859</name>
</gene>
<evidence type="ECO:0000256" key="1">
    <source>
        <dbReference type="SAM" id="MobiDB-lite"/>
    </source>
</evidence>
<dbReference type="GeneID" id="27342053"/>
<proteinExistence type="predicted"/>
<reference evidence="2 3" key="1">
    <citation type="submission" date="2015-01" db="EMBL/GenBank/DDBJ databases">
        <title>The Genome Sequence of Cladophialophora immunda CBS83496.</title>
        <authorList>
            <consortium name="The Broad Institute Genomics Platform"/>
            <person name="Cuomo C."/>
            <person name="de Hoog S."/>
            <person name="Gorbushina A."/>
            <person name="Stielow B."/>
            <person name="Teixiera M."/>
            <person name="Abouelleil A."/>
            <person name="Chapman S.B."/>
            <person name="Priest M."/>
            <person name="Young S.K."/>
            <person name="Wortman J."/>
            <person name="Nusbaum C."/>
            <person name="Birren B."/>
        </authorList>
    </citation>
    <scope>NUCLEOTIDE SEQUENCE [LARGE SCALE GENOMIC DNA]</scope>
    <source>
        <strain evidence="2 3">CBS 83496</strain>
    </source>
</reference>
<evidence type="ECO:0000313" key="3">
    <source>
        <dbReference type="Proteomes" id="UP000054466"/>
    </source>
</evidence>
<feature type="compositionally biased region" description="Basic and acidic residues" evidence="1">
    <location>
        <begin position="80"/>
        <end position="106"/>
    </location>
</feature>
<protein>
    <submittedName>
        <fullName evidence="2">Uncharacterized protein</fullName>
    </submittedName>
</protein>